<reference evidence="3" key="1">
    <citation type="submission" date="2025-08" db="UniProtKB">
        <authorList>
            <consortium name="RefSeq"/>
        </authorList>
    </citation>
    <scope>IDENTIFICATION</scope>
    <source>
        <tissue evidence="3">Whole Larva</tissue>
    </source>
</reference>
<feature type="region of interest" description="Disordered" evidence="1">
    <location>
        <begin position="199"/>
        <end position="218"/>
    </location>
</feature>
<feature type="compositionally biased region" description="Basic and acidic residues" evidence="1">
    <location>
        <begin position="158"/>
        <end position="168"/>
    </location>
</feature>
<dbReference type="Proteomes" id="UP000695000">
    <property type="component" value="Unplaced"/>
</dbReference>
<evidence type="ECO:0000313" key="3">
    <source>
        <dbReference type="RefSeq" id="XP_017779081.1"/>
    </source>
</evidence>
<feature type="compositionally biased region" description="Basic and acidic residues" evidence="1">
    <location>
        <begin position="136"/>
        <end position="150"/>
    </location>
</feature>
<evidence type="ECO:0000313" key="2">
    <source>
        <dbReference type="Proteomes" id="UP000695000"/>
    </source>
</evidence>
<dbReference type="PANTHER" id="PTHR14740">
    <property type="entry name" value="CASPASE ACTIVITY AND APOPTOSIS INHIBITOR 1"/>
    <property type="match status" value="1"/>
</dbReference>
<gene>
    <name evidence="3" type="primary">LOC108564526</name>
</gene>
<feature type="region of interest" description="Disordered" evidence="1">
    <location>
        <begin position="131"/>
        <end position="168"/>
    </location>
</feature>
<feature type="compositionally biased region" description="Basic residues" evidence="1">
    <location>
        <begin position="242"/>
        <end position="251"/>
    </location>
</feature>
<feature type="region of interest" description="Disordered" evidence="1">
    <location>
        <begin position="229"/>
        <end position="251"/>
    </location>
</feature>
<organism evidence="2 3">
    <name type="scientific">Nicrophorus vespilloides</name>
    <name type="common">Boreal carrion beetle</name>
    <dbReference type="NCBI Taxonomy" id="110193"/>
    <lineage>
        <taxon>Eukaryota</taxon>
        <taxon>Metazoa</taxon>
        <taxon>Ecdysozoa</taxon>
        <taxon>Arthropoda</taxon>
        <taxon>Hexapoda</taxon>
        <taxon>Insecta</taxon>
        <taxon>Pterygota</taxon>
        <taxon>Neoptera</taxon>
        <taxon>Endopterygota</taxon>
        <taxon>Coleoptera</taxon>
        <taxon>Polyphaga</taxon>
        <taxon>Staphyliniformia</taxon>
        <taxon>Silphidae</taxon>
        <taxon>Nicrophorinae</taxon>
        <taxon>Nicrophorus</taxon>
    </lineage>
</organism>
<sequence>MSLKERKHLKKIKKENARKKVKLSNSSECEDESEHELYYYANDRVKLMKEILKTLKTRKIKSLTPESLKNFDMEEIKTMLLEELLGISNKRLKKIFEGQNTDDESSSTDEDQAAVDVISLDEISDEEDFCFVDESPNEKKKMDPKNDKSKNSRRRKIKNELKLENTKPEGENEKLLSVLELLELQARARAIRSQLAIEAESKSRAAEKAANSGSDSDVIVESPKVNEIVISSSESEPDNSKSKRKKGQKVKIIRERRNVEMAVDEKSAEDPPPRNIIVSVQKETAALTVGDVSEDVINLDVVEIEGIDD</sequence>
<proteinExistence type="predicted"/>
<dbReference type="GeneID" id="108564526"/>
<accession>A0ABM1MWY1</accession>
<dbReference type="RefSeq" id="XP_017779081.1">
    <property type="nucleotide sequence ID" value="XM_017923592.1"/>
</dbReference>
<dbReference type="Pfam" id="PF15335">
    <property type="entry name" value="CAAP1"/>
    <property type="match status" value="1"/>
</dbReference>
<protein>
    <submittedName>
        <fullName evidence="3">Uncharacterized protein LOC108564526</fullName>
    </submittedName>
</protein>
<dbReference type="InterPro" id="IPR038991">
    <property type="entry name" value="CAAP1"/>
</dbReference>
<name>A0ABM1MWY1_NICVS</name>
<keyword evidence="2" id="KW-1185">Reference proteome</keyword>
<evidence type="ECO:0000256" key="1">
    <source>
        <dbReference type="SAM" id="MobiDB-lite"/>
    </source>
</evidence>
<dbReference type="PANTHER" id="PTHR14740:SF3">
    <property type="entry name" value="CASPASE ACTIVITY AND APOPTOSIS INHIBITOR 1"/>
    <property type="match status" value="1"/>
</dbReference>